<keyword evidence="3" id="KW-1185">Reference proteome</keyword>
<dbReference type="Gene3D" id="2.30.180.10">
    <property type="entry name" value="FAS1 domain"/>
    <property type="match status" value="1"/>
</dbReference>
<reference evidence="2 3" key="1">
    <citation type="submission" date="2019-01" db="EMBL/GenBank/DDBJ databases">
        <authorList>
            <person name="Ferrante I. M."/>
        </authorList>
    </citation>
    <scope>NUCLEOTIDE SEQUENCE [LARGE SCALE GENOMIC DNA]</scope>
    <source>
        <strain evidence="2 3">B856</strain>
    </source>
</reference>
<protein>
    <recommendedName>
        <fullName evidence="1">FAS1 domain-containing protein</fullName>
    </recommendedName>
</protein>
<name>A0A448YV55_9STRA</name>
<dbReference type="InterPro" id="IPR036378">
    <property type="entry name" value="FAS1_dom_sf"/>
</dbReference>
<evidence type="ECO:0000259" key="1">
    <source>
        <dbReference type="PROSITE" id="PS50213"/>
    </source>
</evidence>
<accession>A0A448YV55</accession>
<organism evidence="2 3">
    <name type="scientific">Pseudo-nitzschia multistriata</name>
    <dbReference type="NCBI Taxonomy" id="183589"/>
    <lineage>
        <taxon>Eukaryota</taxon>
        <taxon>Sar</taxon>
        <taxon>Stramenopiles</taxon>
        <taxon>Ochrophyta</taxon>
        <taxon>Bacillariophyta</taxon>
        <taxon>Bacillariophyceae</taxon>
        <taxon>Bacillariophycidae</taxon>
        <taxon>Bacillariales</taxon>
        <taxon>Bacillariaceae</taxon>
        <taxon>Pseudo-nitzschia</taxon>
    </lineage>
</organism>
<proteinExistence type="predicted"/>
<dbReference type="InterPro" id="IPR000782">
    <property type="entry name" value="FAS1_domain"/>
</dbReference>
<dbReference type="OrthoDB" id="45064at2759"/>
<dbReference type="Pfam" id="PF02469">
    <property type="entry name" value="Fasciclin"/>
    <property type="match status" value="1"/>
</dbReference>
<dbReference type="EMBL" id="CAACVS010000005">
    <property type="protein sequence ID" value="VEU33672.1"/>
    <property type="molecule type" value="Genomic_DNA"/>
</dbReference>
<dbReference type="PROSITE" id="PS50213">
    <property type="entry name" value="FAS1"/>
    <property type="match status" value="1"/>
</dbReference>
<dbReference type="AlphaFoldDB" id="A0A448YV55"/>
<evidence type="ECO:0000313" key="2">
    <source>
        <dbReference type="EMBL" id="VEU33672.1"/>
    </source>
</evidence>
<dbReference type="Proteomes" id="UP000291116">
    <property type="component" value="Unassembled WGS sequence"/>
</dbReference>
<gene>
    <name evidence="2" type="ORF">PSNMU_V1.4_AUG-EV-PASAV3_0003610</name>
</gene>
<sequence>MDERTRMLNTKSAVLSFFVSAIGWTLSEGFTTTPFLQHQYHPQRCAAGFCSTVFAYDDGSYNQGSYEEGTYDDGSYSDGGYAENNDLLLIREFLQNNYPDFYTILDKNEEIWKAIGDTEEGNEPGFTVFVPSVEALQNMDVEKQNQLLDERNLETIQKIAAYHVIGEPVTSEALFEAGGVLTVGGEVPIERSVTGGFFGFGGTEDGGVTLNSAKILRSASVGQGLVHEVDNLVSPSIMWRYMDQLRIPGSS</sequence>
<evidence type="ECO:0000313" key="3">
    <source>
        <dbReference type="Proteomes" id="UP000291116"/>
    </source>
</evidence>
<dbReference type="SMART" id="SM00554">
    <property type="entry name" value="FAS1"/>
    <property type="match status" value="1"/>
</dbReference>
<feature type="domain" description="FAS1" evidence="1">
    <location>
        <begin position="85"/>
        <end position="233"/>
    </location>
</feature>
<dbReference type="SUPFAM" id="SSF82153">
    <property type="entry name" value="FAS1 domain"/>
    <property type="match status" value="1"/>
</dbReference>